<dbReference type="InterPro" id="IPR001606">
    <property type="entry name" value="ARID_dom"/>
</dbReference>
<evidence type="ECO:0000313" key="10">
    <source>
        <dbReference type="Proteomes" id="UP001046870"/>
    </source>
</evidence>
<dbReference type="GO" id="GO:0000976">
    <property type="term" value="F:transcription cis-regulatory region binding"/>
    <property type="evidence" value="ECO:0007669"/>
    <property type="project" value="TreeGrafter"/>
</dbReference>
<comment type="caution">
    <text evidence="9">The sequence shown here is derived from an EMBL/GenBank/DDBJ whole genome shotgun (WGS) entry which is preliminary data.</text>
</comment>
<dbReference type="InterPro" id="IPR036431">
    <property type="entry name" value="ARID_dom_sf"/>
</dbReference>
<feature type="compositionally biased region" description="Low complexity" evidence="7">
    <location>
        <begin position="253"/>
        <end position="266"/>
    </location>
</feature>
<accession>A0A9D3Q8B3</accession>
<keyword evidence="10" id="KW-1185">Reference proteome</keyword>
<evidence type="ECO:0000313" key="9">
    <source>
        <dbReference type="EMBL" id="KAG7477227.1"/>
    </source>
</evidence>
<organism evidence="9 10">
    <name type="scientific">Megalops atlanticus</name>
    <name type="common">Tarpon</name>
    <name type="synonym">Clupea gigantea</name>
    <dbReference type="NCBI Taxonomy" id="7932"/>
    <lineage>
        <taxon>Eukaryota</taxon>
        <taxon>Metazoa</taxon>
        <taxon>Chordata</taxon>
        <taxon>Craniata</taxon>
        <taxon>Vertebrata</taxon>
        <taxon>Euteleostomi</taxon>
        <taxon>Actinopterygii</taxon>
        <taxon>Neopterygii</taxon>
        <taxon>Teleostei</taxon>
        <taxon>Elopiformes</taxon>
        <taxon>Megalopidae</taxon>
        <taxon>Megalops</taxon>
    </lineage>
</organism>
<dbReference type="SUPFAM" id="SSF46774">
    <property type="entry name" value="ARID-like"/>
    <property type="match status" value="1"/>
</dbReference>
<feature type="region of interest" description="Disordered" evidence="7">
    <location>
        <begin position="285"/>
        <end position="316"/>
    </location>
</feature>
<dbReference type="GO" id="GO:0005634">
    <property type="term" value="C:nucleus"/>
    <property type="evidence" value="ECO:0007669"/>
    <property type="project" value="UniProtKB-SubCell"/>
</dbReference>
<sequence>MSQEGTKEGAILDPEEEMSEESFLKDLYLYMKNRDTPIERIPHLGFKQIDLFVMFKTVQSLGGYNQVTAHQLWKQVYNKLGGNPRSTSAATCTRRHYEKLILPYERYLRGEEDKDLAPPRQQKRSRYTTFLHEEEEGTRGGKRSAGYGHMHTSHQSTHDLLADRVRIVPMSMHFRQYFHPGSVLPAYLPLSASVPSPHLHPDPRSLYPPSPRELSERPIQQLGLLRELANEYVSSSGWAEPLNLSRKAGGMGSVSQQPSSFSTPSSNKTPKFLNKVIPLYPTSSLAKEEEPGEPGDEAAAPAKHSPAHPRVSPLPLQEKQVIDLTSSSASSRRVSLVTEPAVKMEAFGPLPARRCSSASTDTAGAKTPEPKEESEPPKHSHAPLNLSRNLLSPRRGSTGRMEIQIPLSVLQDLLKGNFGSGPQHRPGATVLQSGEGEARSRQQVDPEAPPVGDNPSDLSSDRWGNAGQRGGGLDKDWSMASSFTRESYPALRDHCATNGHHRHPASPRAKAEEWEPGSDCRGSLRLHHPEELSKSPTGSNHYRWMYIQRKDMEARKPVSMGGVPEAHVRSHPDLHKHDPGSAGALPLPYTPEVSQRPQLPVSGPPAVLMVNPHSPSLYPLTQEEYLKLRRLISSSP</sequence>
<evidence type="ECO:0000256" key="4">
    <source>
        <dbReference type="ARBA" id="ARBA00023159"/>
    </source>
</evidence>
<keyword evidence="4" id="KW-0010">Activator</keyword>
<feature type="region of interest" description="Disordered" evidence="7">
    <location>
        <begin position="582"/>
        <end position="607"/>
    </location>
</feature>
<feature type="region of interest" description="Disordered" evidence="7">
    <location>
        <begin position="348"/>
        <end position="395"/>
    </location>
</feature>
<keyword evidence="6" id="KW-0539">Nucleus</keyword>
<evidence type="ECO:0000256" key="3">
    <source>
        <dbReference type="ARBA" id="ARBA00023125"/>
    </source>
</evidence>
<dbReference type="InterPro" id="IPR051232">
    <property type="entry name" value="ARID/SWI1_ChromRemod"/>
</dbReference>
<dbReference type="PANTHER" id="PTHR13964">
    <property type="entry name" value="RBP-RELATED"/>
    <property type="match status" value="1"/>
</dbReference>
<dbReference type="OrthoDB" id="1938591at2759"/>
<reference evidence="9" key="1">
    <citation type="submission" date="2021-01" db="EMBL/GenBank/DDBJ databases">
        <authorList>
            <person name="Zahm M."/>
            <person name="Roques C."/>
            <person name="Cabau C."/>
            <person name="Klopp C."/>
            <person name="Donnadieu C."/>
            <person name="Jouanno E."/>
            <person name="Lampietro C."/>
            <person name="Louis A."/>
            <person name="Herpin A."/>
            <person name="Echchiki A."/>
            <person name="Berthelot C."/>
            <person name="Parey E."/>
            <person name="Roest-Crollius H."/>
            <person name="Braasch I."/>
            <person name="Postlethwait J."/>
            <person name="Bobe J."/>
            <person name="Montfort J."/>
            <person name="Bouchez O."/>
            <person name="Begum T."/>
            <person name="Mejri S."/>
            <person name="Adams A."/>
            <person name="Chen W.-J."/>
            <person name="Guiguen Y."/>
        </authorList>
    </citation>
    <scope>NUCLEOTIDE SEQUENCE</scope>
    <source>
        <strain evidence="9">YG-15Mar2019-1</strain>
        <tissue evidence="9">Brain</tissue>
    </source>
</reference>
<dbReference type="CDD" id="cd16869">
    <property type="entry name" value="ARID_ARID5"/>
    <property type="match status" value="1"/>
</dbReference>
<feature type="region of interest" description="Disordered" evidence="7">
    <location>
        <begin position="248"/>
        <end position="269"/>
    </location>
</feature>
<evidence type="ECO:0000256" key="2">
    <source>
        <dbReference type="ARBA" id="ARBA00023015"/>
    </source>
</evidence>
<feature type="compositionally biased region" description="Basic and acidic residues" evidence="7">
    <location>
        <begin position="368"/>
        <end position="378"/>
    </location>
</feature>
<dbReference type="Gene3D" id="1.10.150.60">
    <property type="entry name" value="ARID DNA-binding domain"/>
    <property type="match status" value="1"/>
</dbReference>
<feature type="region of interest" description="Disordered" evidence="7">
    <location>
        <begin position="494"/>
        <end position="539"/>
    </location>
</feature>
<feature type="region of interest" description="Disordered" evidence="7">
    <location>
        <begin position="417"/>
        <end position="478"/>
    </location>
</feature>
<evidence type="ECO:0000256" key="5">
    <source>
        <dbReference type="ARBA" id="ARBA00023163"/>
    </source>
</evidence>
<keyword evidence="3" id="KW-0238">DNA-binding</keyword>
<dbReference type="FunFam" id="1.10.150.60:FF:000004">
    <property type="entry name" value="AT-rich interactive domain-containing protein 5B"/>
    <property type="match status" value="1"/>
</dbReference>
<dbReference type="Proteomes" id="UP001046870">
    <property type="component" value="Chromosome 6"/>
</dbReference>
<gene>
    <name evidence="9" type="ORF">MATL_G00091910</name>
</gene>
<dbReference type="PANTHER" id="PTHR13964:SF25">
    <property type="entry name" value="AT-RICH INTERACTIVE DOMAIN-CONTAINING PROTEIN 5A"/>
    <property type="match status" value="1"/>
</dbReference>
<dbReference type="Pfam" id="PF01388">
    <property type="entry name" value="ARID"/>
    <property type="match status" value="1"/>
</dbReference>
<dbReference type="SMART" id="SM01014">
    <property type="entry name" value="ARID"/>
    <property type="match status" value="1"/>
</dbReference>
<dbReference type="AlphaFoldDB" id="A0A9D3Q8B3"/>
<dbReference type="EMBL" id="JAFDVH010000006">
    <property type="protein sequence ID" value="KAG7477227.1"/>
    <property type="molecule type" value="Genomic_DNA"/>
</dbReference>
<dbReference type="SMART" id="SM00501">
    <property type="entry name" value="BRIGHT"/>
    <property type="match status" value="1"/>
</dbReference>
<feature type="region of interest" description="Disordered" evidence="7">
    <location>
        <begin position="112"/>
        <end position="156"/>
    </location>
</feature>
<protein>
    <recommendedName>
        <fullName evidence="8">ARID domain-containing protein</fullName>
    </recommendedName>
</protein>
<evidence type="ECO:0000259" key="8">
    <source>
        <dbReference type="PROSITE" id="PS51011"/>
    </source>
</evidence>
<keyword evidence="5" id="KW-0804">Transcription</keyword>
<comment type="subcellular location">
    <subcellularLocation>
        <location evidence="1">Nucleus</location>
    </subcellularLocation>
</comment>
<keyword evidence="2" id="KW-0805">Transcription regulation</keyword>
<evidence type="ECO:0000256" key="6">
    <source>
        <dbReference type="ARBA" id="ARBA00023242"/>
    </source>
</evidence>
<feature type="compositionally biased region" description="Low complexity" evidence="7">
    <location>
        <begin position="383"/>
        <end position="395"/>
    </location>
</feature>
<evidence type="ECO:0000256" key="7">
    <source>
        <dbReference type="SAM" id="MobiDB-lite"/>
    </source>
</evidence>
<dbReference type="PROSITE" id="PS51011">
    <property type="entry name" value="ARID"/>
    <property type="match status" value="1"/>
</dbReference>
<feature type="domain" description="ARID" evidence="8">
    <location>
        <begin position="17"/>
        <end position="109"/>
    </location>
</feature>
<dbReference type="GO" id="GO:0006357">
    <property type="term" value="P:regulation of transcription by RNA polymerase II"/>
    <property type="evidence" value="ECO:0007669"/>
    <property type="project" value="TreeGrafter"/>
</dbReference>
<evidence type="ECO:0000256" key="1">
    <source>
        <dbReference type="ARBA" id="ARBA00004123"/>
    </source>
</evidence>
<name>A0A9D3Q8B3_MEGAT</name>
<proteinExistence type="predicted"/>